<dbReference type="PANTHER" id="PTHR10682">
    <property type="entry name" value="POLY A POLYMERASE"/>
    <property type="match status" value="1"/>
</dbReference>
<keyword evidence="7" id="KW-0067">ATP-binding</keyword>
<evidence type="ECO:0000256" key="1">
    <source>
        <dbReference type="ARBA" id="ARBA00004123"/>
    </source>
</evidence>
<keyword evidence="6" id="KW-0547">Nucleotide-binding</keyword>
<sequence>MSFKVWNPKQYASDRSHLMPVITPAFPSMNSTYNVTETTKRIIMGEIERAHKLTMLKKDNVDWELLCHKFPFFCNYLYYVQIRVSALSSTAYRKYKGFVESRLRLLVRMLENTPGIKSVRPWPEEMPYVVDGEVRENSCCWYIGLDFPKLSSMAAGQTVTCDLRNCTSGFFDRINEWSEKDTYHGQFEMDIAYLSRPKLPEHLTKDQSPSTDTAPVPEIALQGIKRGAQTGLNLAGRPSKRRHLDLDVSLKGSASR</sequence>
<dbReference type="InterPro" id="IPR011068">
    <property type="entry name" value="NuclTrfase_I-like_C"/>
</dbReference>
<dbReference type="InterPro" id="IPR007010">
    <property type="entry name" value="PolA_pol_RNA-bd_dom"/>
</dbReference>
<dbReference type="SUPFAM" id="SSF81631">
    <property type="entry name" value="PAP/OAS1 substrate-binding domain"/>
    <property type="match status" value="1"/>
</dbReference>
<dbReference type="GO" id="GO:0005524">
    <property type="term" value="F:ATP binding"/>
    <property type="evidence" value="ECO:0007669"/>
    <property type="project" value="UniProtKB-KW"/>
</dbReference>
<name>A0A7J6T524_PEROL</name>
<dbReference type="AlphaFoldDB" id="A0A7J6T524"/>
<evidence type="ECO:0000256" key="5">
    <source>
        <dbReference type="ARBA" id="ARBA00022679"/>
    </source>
</evidence>
<evidence type="ECO:0000313" key="12">
    <source>
        <dbReference type="Proteomes" id="UP000574390"/>
    </source>
</evidence>
<gene>
    <name evidence="11" type="ORF">FOZ62_002614</name>
</gene>
<dbReference type="Pfam" id="PF04928">
    <property type="entry name" value="PAP_central"/>
    <property type="match status" value="1"/>
</dbReference>
<dbReference type="EMBL" id="JABANM010010031">
    <property type="protein sequence ID" value="KAF4739997.1"/>
    <property type="molecule type" value="Genomic_DNA"/>
</dbReference>
<dbReference type="Gene3D" id="1.10.1410.10">
    <property type="match status" value="1"/>
</dbReference>
<evidence type="ECO:0000256" key="6">
    <source>
        <dbReference type="ARBA" id="ARBA00022741"/>
    </source>
</evidence>
<dbReference type="GO" id="GO:1990817">
    <property type="term" value="F:poly(A) RNA polymerase activity"/>
    <property type="evidence" value="ECO:0007669"/>
    <property type="project" value="UniProtKB-EC"/>
</dbReference>
<evidence type="ECO:0000256" key="8">
    <source>
        <dbReference type="ARBA" id="ARBA00023242"/>
    </source>
</evidence>
<dbReference type="SUPFAM" id="SSF55003">
    <property type="entry name" value="PAP/Archaeal CCA-adding enzyme, C-terminal domain"/>
    <property type="match status" value="1"/>
</dbReference>
<evidence type="ECO:0000313" key="11">
    <source>
        <dbReference type="EMBL" id="KAF4739997.1"/>
    </source>
</evidence>
<dbReference type="InterPro" id="IPR007012">
    <property type="entry name" value="PolA_pol_cen_dom"/>
</dbReference>
<dbReference type="Proteomes" id="UP000574390">
    <property type="component" value="Unassembled WGS sequence"/>
</dbReference>
<dbReference type="Pfam" id="PF04926">
    <property type="entry name" value="PAP_RNA-bind"/>
    <property type="match status" value="1"/>
</dbReference>
<evidence type="ECO:0000256" key="2">
    <source>
        <dbReference type="ARBA" id="ARBA00010912"/>
    </source>
</evidence>
<dbReference type="GO" id="GO:0005634">
    <property type="term" value="C:nucleus"/>
    <property type="evidence" value="ECO:0007669"/>
    <property type="project" value="UniProtKB-SubCell"/>
</dbReference>
<comment type="similarity">
    <text evidence="2">Belongs to the poly(A) polymerase family.</text>
</comment>
<keyword evidence="4" id="KW-0507">mRNA processing</keyword>
<evidence type="ECO:0000256" key="3">
    <source>
        <dbReference type="ARBA" id="ARBA00012388"/>
    </source>
</evidence>
<evidence type="ECO:0000256" key="4">
    <source>
        <dbReference type="ARBA" id="ARBA00022664"/>
    </source>
</evidence>
<dbReference type="GO" id="GO:0003723">
    <property type="term" value="F:RNA binding"/>
    <property type="evidence" value="ECO:0007669"/>
    <property type="project" value="InterPro"/>
</dbReference>
<feature type="domain" description="Poly(A) polymerase central" evidence="10">
    <location>
        <begin position="2"/>
        <end position="66"/>
    </location>
</feature>
<evidence type="ECO:0000256" key="7">
    <source>
        <dbReference type="ARBA" id="ARBA00022840"/>
    </source>
</evidence>
<dbReference type="EC" id="2.7.7.19" evidence="3"/>
<dbReference type="GO" id="GO:0006397">
    <property type="term" value="P:mRNA processing"/>
    <property type="evidence" value="ECO:0007669"/>
    <property type="project" value="UniProtKB-KW"/>
</dbReference>
<protein>
    <recommendedName>
        <fullName evidence="3">polynucleotide adenylyltransferase</fullName>
        <ecNumber evidence="3">2.7.7.19</ecNumber>
    </recommendedName>
</protein>
<accession>A0A7J6T524</accession>
<dbReference type="Gene3D" id="3.30.70.590">
    <property type="entry name" value="Poly(A) polymerase predicted RNA binding domain"/>
    <property type="match status" value="1"/>
</dbReference>
<dbReference type="GO" id="GO:0031123">
    <property type="term" value="P:RNA 3'-end processing"/>
    <property type="evidence" value="ECO:0007669"/>
    <property type="project" value="InterPro"/>
</dbReference>
<organism evidence="11 12">
    <name type="scientific">Perkinsus olseni</name>
    <name type="common">Perkinsus atlanticus</name>
    <dbReference type="NCBI Taxonomy" id="32597"/>
    <lineage>
        <taxon>Eukaryota</taxon>
        <taxon>Sar</taxon>
        <taxon>Alveolata</taxon>
        <taxon>Perkinsozoa</taxon>
        <taxon>Perkinsea</taxon>
        <taxon>Perkinsida</taxon>
        <taxon>Perkinsidae</taxon>
        <taxon>Perkinsus</taxon>
    </lineage>
</organism>
<proteinExistence type="inferred from homology"/>
<feature type="domain" description="Poly(A) polymerase RNA-binding" evidence="9">
    <location>
        <begin position="72"/>
        <end position="125"/>
    </location>
</feature>
<keyword evidence="8" id="KW-0539">Nucleus</keyword>
<keyword evidence="5" id="KW-0808">Transferase</keyword>
<comment type="caution">
    <text evidence="11">The sequence shown here is derived from an EMBL/GenBank/DDBJ whole genome shotgun (WGS) entry which is preliminary data.</text>
</comment>
<reference evidence="11 12" key="1">
    <citation type="submission" date="2020-04" db="EMBL/GenBank/DDBJ databases">
        <title>Perkinsus olseni comparative genomics.</title>
        <authorList>
            <person name="Bogema D.R."/>
        </authorList>
    </citation>
    <scope>NUCLEOTIDE SEQUENCE [LARGE SCALE GENOMIC DNA]</scope>
    <source>
        <strain evidence="11">ATCC PRA-205</strain>
    </source>
</reference>
<evidence type="ECO:0000259" key="9">
    <source>
        <dbReference type="Pfam" id="PF04926"/>
    </source>
</evidence>
<comment type="subcellular location">
    <subcellularLocation>
        <location evidence="1">Nucleus</location>
    </subcellularLocation>
</comment>
<evidence type="ECO:0000259" key="10">
    <source>
        <dbReference type="Pfam" id="PF04928"/>
    </source>
</evidence>
<dbReference type="PANTHER" id="PTHR10682:SF10">
    <property type="entry name" value="POLYNUCLEOTIDE ADENYLYLTRANSFERASE"/>
    <property type="match status" value="1"/>
</dbReference>